<organism evidence="1">
    <name type="scientific">marine sediment metagenome</name>
    <dbReference type="NCBI Taxonomy" id="412755"/>
    <lineage>
        <taxon>unclassified sequences</taxon>
        <taxon>metagenomes</taxon>
        <taxon>ecological metagenomes</taxon>
    </lineage>
</organism>
<name>X1BHV7_9ZZZZ</name>
<gene>
    <name evidence="1" type="ORF">S01H4_23823</name>
</gene>
<feature type="non-terminal residue" evidence="1">
    <location>
        <position position="1"/>
    </location>
</feature>
<proteinExistence type="predicted"/>
<dbReference type="EMBL" id="BART01011103">
    <property type="protein sequence ID" value="GAG80792.1"/>
    <property type="molecule type" value="Genomic_DNA"/>
</dbReference>
<comment type="caution">
    <text evidence="1">The sequence shown here is derived from an EMBL/GenBank/DDBJ whole genome shotgun (WGS) entry which is preliminary data.</text>
</comment>
<dbReference type="AlphaFoldDB" id="X1BHV7"/>
<reference evidence="1" key="1">
    <citation type="journal article" date="2014" name="Front. Microbiol.">
        <title>High frequency of phylogenetically diverse reductive dehalogenase-homologous genes in deep subseafloor sedimentary metagenomes.</title>
        <authorList>
            <person name="Kawai M."/>
            <person name="Futagami T."/>
            <person name="Toyoda A."/>
            <person name="Takaki Y."/>
            <person name="Nishi S."/>
            <person name="Hori S."/>
            <person name="Arai W."/>
            <person name="Tsubouchi T."/>
            <person name="Morono Y."/>
            <person name="Uchiyama I."/>
            <person name="Ito T."/>
            <person name="Fujiyama A."/>
            <person name="Inagaki F."/>
            <person name="Takami H."/>
        </authorList>
    </citation>
    <scope>NUCLEOTIDE SEQUENCE</scope>
    <source>
        <strain evidence="1">Expedition CK06-06</strain>
    </source>
</reference>
<evidence type="ECO:0000313" key="1">
    <source>
        <dbReference type="EMBL" id="GAG80792.1"/>
    </source>
</evidence>
<accession>X1BHV7</accession>
<protein>
    <submittedName>
        <fullName evidence="1">Uncharacterized protein</fullName>
    </submittedName>
</protein>
<sequence length="137" mass="15763">NKMSQNVPKSVTRRRIPIIIQGIIDGLSYEDIGKKCKPPVTRRQIYRDRQSIPFKDFFNDLIDGYMQDLKNLEHGGKVEKRMAFSHKGMLLRAMLKAVIPTRIQAEIIGTPPLVISFHKDTELIHPEEEKDADKPDP</sequence>